<evidence type="ECO:0000313" key="1">
    <source>
        <dbReference type="EMBL" id="KDO77568.1"/>
    </source>
</evidence>
<dbReference type="AlphaFoldDB" id="A0A067GD00"/>
<accession>A0A067GD00</accession>
<dbReference type="Proteomes" id="UP000027120">
    <property type="component" value="Unassembled WGS sequence"/>
</dbReference>
<evidence type="ECO:0000313" key="2">
    <source>
        <dbReference type="Proteomes" id="UP000027120"/>
    </source>
</evidence>
<gene>
    <name evidence="1" type="ORF">CISIN_1g038340mg</name>
</gene>
<name>A0A067GD00_CITSI</name>
<reference evidence="1 2" key="1">
    <citation type="submission" date="2014-04" db="EMBL/GenBank/DDBJ databases">
        <authorList>
            <consortium name="International Citrus Genome Consortium"/>
            <person name="Gmitter F."/>
            <person name="Chen C."/>
            <person name="Farmerie W."/>
            <person name="Harkins T."/>
            <person name="Desany B."/>
            <person name="Mohiuddin M."/>
            <person name="Kodira C."/>
            <person name="Borodovsky M."/>
            <person name="Lomsadze A."/>
            <person name="Burns P."/>
            <person name="Jenkins J."/>
            <person name="Prochnik S."/>
            <person name="Shu S."/>
            <person name="Chapman J."/>
            <person name="Pitluck S."/>
            <person name="Schmutz J."/>
            <person name="Rokhsar D."/>
        </authorList>
    </citation>
    <scope>NUCLEOTIDE SEQUENCE</scope>
</reference>
<dbReference type="EMBL" id="KK784880">
    <property type="protein sequence ID" value="KDO77568.1"/>
    <property type="molecule type" value="Genomic_DNA"/>
</dbReference>
<protein>
    <submittedName>
        <fullName evidence="1">Uncharacterized protein</fullName>
    </submittedName>
</protein>
<keyword evidence="2" id="KW-1185">Reference proteome</keyword>
<proteinExistence type="predicted"/>
<organism evidence="1 2">
    <name type="scientific">Citrus sinensis</name>
    <name type="common">Sweet orange</name>
    <name type="synonym">Citrus aurantium var. sinensis</name>
    <dbReference type="NCBI Taxonomy" id="2711"/>
    <lineage>
        <taxon>Eukaryota</taxon>
        <taxon>Viridiplantae</taxon>
        <taxon>Streptophyta</taxon>
        <taxon>Embryophyta</taxon>
        <taxon>Tracheophyta</taxon>
        <taxon>Spermatophyta</taxon>
        <taxon>Magnoliopsida</taxon>
        <taxon>eudicotyledons</taxon>
        <taxon>Gunneridae</taxon>
        <taxon>Pentapetalae</taxon>
        <taxon>rosids</taxon>
        <taxon>malvids</taxon>
        <taxon>Sapindales</taxon>
        <taxon>Rutaceae</taxon>
        <taxon>Aurantioideae</taxon>
        <taxon>Citrus</taxon>
    </lineage>
</organism>
<sequence length="74" mass="8364">MAKAPFLKLNLRSKLRHSINQMGKVNSDKDCRKTCNTFLSTTMRSQNSFVDANLCSIMQMKDATVKHALCSPEK</sequence>